<dbReference type="EMBL" id="KZ857459">
    <property type="protein sequence ID" value="RDX43780.1"/>
    <property type="molecule type" value="Genomic_DNA"/>
</dbReference>
<reference evidence="1 2" key="1">
    <citation type="journal article" date="2018" name="Biotechnol. Biofuels">
        <title>Integrative visual omics of the white-rot fungus Polyporus brumalis exposes the biotechnological potential of its oxidative enzymes for delignifying raw plant biomass.</title>
        <authorList>
            <person name="Miyauchi S."/>
            <person name="Rancon A."/>
            <person name="Drula E."/>
            <person name="Hage H."/>
            <person name="Chaduli D."/>
            <person name="Favel A."/>
            <person name="Grisel S."/>
            <person name="Henrissat B."/>
            <person name="Herpoel-Gimbert I."/>
            <person name="Ruiz-Duenas F.J."/>
            <person name="Chevret D."/>
            <person name="Hainaut M."/>
            <person name="Lin J."/>
            <person name="Wang M."/>
            <person name="Pangilinan J."/>
            <person name="Lipzen A."/>
            <person name="Lesage-Meessen L."/>
            <person name="Navarro D."/>
            <person name="Riley R."/>
            <person name="Grigoriev I.V."/>
            <person name="Zhou S."/>
            <person name="Raouche S."/>
            <person name="Rosso M.N."/>
        </authorList>
    </citation>
    <scope>NUCLEOTIDE SEQUENCE [LARGE SCALE GENOMIC DNA]</scope>
    <source>
        <strain evidence="1 2">BRFM 1820</strain>
    </source>
</reference>
<gene>
    <name evidence="1" type="ORF">OH76DRAFT_1458261</name>
</gene>
<organism evidence="1 2">
    <name type="scientific">Lentinus brumalis</name>
    <dbReference type="NCBI Taxonomy" id="2498619"/>
    <lineage>
        <taxon>Eukaryota</taxon>
        <taxon>Fungi</taxon>
        <taxon>Dikarya</taxon>
        <taxon>Basidiomycota</taxon>
        <taxon>Agaricomycotina</taxon>
        <taxon>Agaricomycetes</taxon>
        <taxon>Polyporales</taxon>
        <taxon>Polyporaceae</taxon>
        <taxon>Lentinus</taxon>
    </lineage>
</organism>
<dbReference type="PANTHER" id="PTHR46579:SF1">
    <property type="entry name" value="F5_8 TYPE C DOMAIN-CONTAINING PROTEIN"/>
    <property type="match status" value="1"/>
</dbReference>
<dbReference type="STRING" id="139420.A0A371CU59"/>
<sequence>MHEIFENLIPNLVSLWKGEFKELDISDSPFVLLPAVWERLGAACVDSGATIPSAFGARVPNIATEAYLFTAEMWCFFALHLAPILLRRKFQDQRYYRHYMELVKIINVCLQFEITDDDITKVREGVVKWVSDYERLYVEYLPERASACPLTIHALLHIPDALEMIGPVWTVWEFPTERFCGILLPAVKSRRFPYASLSSYAADIAQLSQIELKYDLHEQLSLKPESRTTSDEYSYQCDAYPKCMLLGPRRTEDVNKSLHSKIAQCLATRFNVTMATARRHVPKRLQQWGRILRLEGGDLIRAADLISESQNSRDASWIRYQLLVDKNAHIKRAAPEFFAQNFYGQLRTTFVLEIPASEELGTDTTSTLLLAAIYTAEIELTSDSYKLPFYKKMGRLEVVDIASVQCVVGRVYDAARGWWGIIDRSGPYAHAQFVSDGEDMVEDE</sequence>
<dbReference type="PANTHER" id="PTHR46579">
    <property type="entry name" value="F5/8 TYPE C DOMAIN-CONTAINING PROTEIN-RELATED"/>
    <property type="match status" value="1"/>
</dbReference>
<dbReference type="OrthoDB" id="2404451at2759"/>
<dbReference type="Proteomes" id="UP000256964">
    <property type="component" value="Unassembled WGS sequence"/>
</dbReference>
<keyword evidence="2" id="KW-1185">Reference proteome</keyword>
<accession>A0A371CU59</accession>
<evidence type="ECO:0000313" key="2">
    <source>
        <dbReference type="Proteomes" id="UP000256964"/>
    </source>
</evidence>
<evidence type="ECO:0000313" key="1">
    <source>
        <dbReference type="EMBL" id="RDX43780.1"/>
    </source>
</evidence>
<dbReference type="AlphaFoldDB" id="A0A371CU59"/>
<proteinExistence type="predicted"/>
<protein>
    <submittedName>
        <fullName evidence="1">Uncharacterized protein</fullName>
    </submittedName>
</protein>
<name>A0A371CU59_9APHY</name>